<feature type="domain" description="PPM-type phosphatase" evidence="2">
    <location>
        <begin position="13"/>
        <end position="255"/>
    </location>
</feature>
<organism evidence="3 4">
    <name type="scientific">Acetobacterium fimetarium</name>
    <dbReference type="NCBI Taxonomy" id="52691"/>
    <lineage>
        <taxon>Bacteria</taxon>
        <taxon>Bacillati</taxon>
        <taxon>Bacillota</taxon>
        <taxon>Clostridia</taxon>
        <taxon>Eubacteriales</taxon>
        <taxon>Eubacteriaceae</taxon>
        <taxon>Acetobacterium</taxon>
    </lineage>
</organism>
<keyword evidence="4" id="KW-1185">Reference proteome</keyword>
<evidence type="ECO:0000256" key="1">
    <source>
        <dbReference type="SAM" id="MobiDB-lite"/>
    </source>
</evidence>
<dbReference type="SUPFAM" id="SSF81606">
    <property type="entry name" value="PP2C-like"/>
    <property type="match status" value="1"/>
</dbReference>
<evidence type="ECO:0000313" key="4">
    <source>
        <dbReference type="Proteomes" id="UP000603234"/>
    </source>
</evidence>
<dbReference type="RefSeq" id="WP_186842644.1">
    <property type="nucleotide sequence ID" value="NZ_WJBC01000013.1"/>
</dbReference>
<reference evidence="3 4" key="1">
    <citation type="journal article" date="2020" name="mSystems">
        <title>Defining Genomic and Predicted Metabolic Features of the Acetobacterium Genus.</title>
        <authorList>
            <person name="Ross D.E."/>
            <person name="Marshall C.W."/>
            <person name="Gulliver D."/>
            <person name="May H.D."/>
            <person name="Norman R.S."/>
        </authorList>
    </citation>
    <scope>NUCLEOTIDE SEQUENCE [LARGE SCALE GENOMIC DNA]</scope>
    <source>
        <strain evidence="3 4">DSM 8238</strain>
    </source>
</reference>
<dbReference type="Gene3D" id="3.60.40.10">
    <property type="entry name" value="PPM-type phosphatase domain"/>
    <property type="match status" value="1"/>
</dbReference>
<feature type="compositionally biased region" description="Polar residues" evidence="1">
    <location>
        <begin position="284"/>
        <end position="295"/>
    </location>
</feature>
<dbReference type="InterPro" id="IPR001932">
    <property type="entry name" value="PPM-type_phosphatase-like_dom"/>
</dbReference>
<proteinExistence type="predicted"/>
<comment type="caution">
    <text evidence="3">The sequence shown here is derived from an EMBL/GenBank/DDBJ whole genome shotgun (WGS) entry which is preliminary data.</text>
</comment>
<evidence type="ECO:0000259" key="2">
    <source>
        <dbReference type="Pfam" id="PF13672"/>
    </source>
</evidence>
<protein>
    <submittedName>
        <fullName evidence="3">Protein phosphatase 2C domain-containing protein</fullName>
    </submittedName>
</protein>
<sequence>MGDLQVFDLSVIGFSHVKKNIVCQDSALSFCDDNMAVAIVCDGHGGKKYFRSHRGSQIAAETTFASIRAFMSYQDQMIEELRADPDKVLGQLKKNIISNWNQAVNQDVQQNPFSEAELATLSGADRLIFEHQFELESAYGTTIIAFVISKSFCFGLQIGDGKCCAVCEDGEIIQPIPWDNKCILNVTTSICNNDAFANFRHYFSESLPLAVFVGTDGIDDSFAGLENLYDFYKKITLSFGALDFDAAVNELKEFLPKLSEKGSGDDVSVAAVLNIQGKSITENLFRSPQSTNQPAESDEIGTDYSNQEQPEADEIECE</sequence>
<dbReference type="EMBL" id="WJBC01000013">
    <property type="protein sequence ID" value="MBC3804764.1"/>
    <property type="molecule type" value="Genomic_DNA"/>
</dbReference>
<dbReference type="InterPro" id="IPR036457">
    <property type="entry name" value="PPM-type-like_dom_sf"/>
</dbReference>
<evidence type="ECO:0000313" key="3">
    <source>
        <dbReference type="EMBL" id="MBC3804764.1"/>
    </source>
</evidence>
<gene>
    <name evidence="3" type="ORF">GH808_10015</name>
</gene>
<dbReference type="Proteomes" id="UP000603234">
    <property type="component" value="Unassembled WGS sequence"/>
</dbReference>
<dbReference type="Pfam" id="PF13672">
    <property type="entry name" value="PP2C_2"/>
    <property type="match status" value="1"/>
</dbReference>
<accession>A0ABR6WWZ6</accession>
<feature type="region of interest" description="Disordered" evidence="1">
    <location>
        <begin position="284"/>
        <end position="318"/>
    </location>
</feature>
<name>A0ABR6WWZ6_9FIRM</name>